<protein>
    <submittedName>
        <fullName evidence="1">Uncharacterized protein</fullName>
    </submittedName>
</protein>
<accession>A0A3N9UWT5</accession>
<organism evidence="1 2">
    <name type="scientific">Lysinibacillus composti</name>
    <dbReference type="NCBI Taxonomy" id="720633"/>
    <lineage>
        <taxon>Bacteria</taxon>
        <taxon>Bacillati</taxon>
        <taxon>Bacillota</taxon>
        <taxon>Bacilli</taxon>
        <taxon>Bacillales</taxon>
        <taxon>Bacillaceae</taxon>
        <taxon>Lysinibacillus</taxon>
    </lineage>
</organism>
<reference evidence="1 2" key="1">
    <citation type="journal article" date="2013" name="J. Microbiol.">
        <title>Lysinibacillus chungkukjangi sp. nov., isolated from Chungkukjang, Korean fermented soybean food.</title>
        <authorList>
            <person name="Kim S.J."/>
            <person name="Jang Y.H."/>
            <person name="Hamada M."/>
            <person name="Ahn J.H."/>
            <person name="Weon H.Y."/>
            <person name="Suzuki K."/>
            <person name="Whang K.S."/>
            <person name="Kwon S.W."/>
        </authorList>
    </citation>
    <scope>NUCLEOTIDE SEQUENCE [LARGE SCALE GENOMIC DNA]</scope>
    <source>
        <strain evidence="1 2">MCCC 1A12701</strain>
    </source>
</reference>
<evidence type="ECO:0000313" key="1">
    <source>
        <dbReference type="EMBL" id="RQW76326.1"/>
    </source>
</evidence>
<gene>
    <name evidence="1" type="ORF">EBB45_01905</name>
</gene>
<dbReference type="Proteomes" id="UP000274033">
    <property type="component" value="Unassembled WGS sequence"/>
</dbReference>
<sequence length="179" mass="21157">MNPQTKNYIEQSLNRLTNNIDLHKFQTQIQNAIDMKKNSTPTEEEFFAKMLLNIEYFIENKKAWVEIFLQNFGNGKMTKIQTIQNELLLEQMKIRENLSLRMNELLNKFKSQAKSNQKISYDYAFASIENSLRIDVITLFALDQQSQDLLHDVGEELIKFIDKLIYDQVFKIVNQLNIN</sequence>
<dbReference type="AlphaFoldDB" id="A0A3N9UWT5"/>
<name>A0A3N9UWT5_9BACI</name>
<comment type="caution">
    <text evidence="1">The sequence shown here is derived from an EMBL/GenBank/DDBJ whole genome shotgun (WGS) entry which is preliminary data.</text>
</comment>
<dbReference type="OrthoDB" id="2451487at2"/>
<keyword evidence="2" id="KW-1185">Reference proteome</keyword>
<dbReference type="RefSeq" id="WP_124762052.1">
    <property type="nucleotide sequence ID" value="NZ_JAFBDY010000001.1"/>
</dbReference>
<dbReference type="EMBL" id="RRCT01000001">
    <property type="protein sequence ID" value="RQW76326.1"/>
    <property type="molecule type" value="Genomic_DNA"/>
</dbReference>
<evidence type="ECO:0000313" key="2">
    <source>
        <dbReference type="Proteomes" id="UP000274033"/>
    </source>
</evidence>
<proteinExistence type="predicted"/>